<organism evidence="1 2">
    <name type="scientific">Aquirufa novilacunae</name>
    <dbReference type="NCBI Taxonomy" id="3139305"/>
    <lineage>
        <taxon>Bacteria</taxon>
        <taxon>Pseudomonadati</taxon>
        <taxon>Bacteroidota</taxon>
        <taxon>Cytophagia</taxon>
        <taxon>Cytophagales</taxon>
        <taxon>Flectobacillaceae</taxon>
        <taxon>Aquirufa</taxon>
    </lineage>
</organism>
<dbReference type="PANTHER" id="PTHR43611">
    <property type="entry name" value="ALPHA-D-GLUCOSE 1-PHOSPHATE PHOSPHATASE"/>
    <property type="match status" value="1"/>
</dbReference>
<protein>
    <submittedName>
        <fullName evidence="1">HAD family phosphatase</fullName>
    </submittedName>
</protein>
<dbReference type="Gene3D" id="3.40.50.1000">
    <property type="entry name" value="HAD superfamily/HAD-like"/>
    <property type="match status" value="1"/>
</dbReference>
<dbReference type="CDD" id="cd02603">
    <property type="entry name" value="HAD_sEH-N_like"/>
    <property type="match status" value="1"/>
</dbReference>
<dbReference type="InterPro" id="IPR023198">
    <property type="entry name" value="PGP-like_dom2"/>
</dbReference>
<dbReference type="RefSeq" id="WP_406776988.1">
    <property type="nucleotide sequence ID" value="NZ_JBEWZG010000001.1"/>
</dbReference>
<evidence type="ECO:0000313" key="1">
    <source>
        <dbReference type="EMBL" id="MFL0205389.1"/>
    </source>
</evidence>
<dbReference type="PRINTS" id="PR00413">
    <property type="entry name" value="HADHALOGNASE"/>
</dbReference>
<accession>A0ABW8SWJ1</accession>
<dbReference type="InterPro" id="IPR006439">
    <property type="entry name" value="HAD-SF_hydro_IA"/>
</dbReference>
<dbReference type="SUPFAM" id="SSF56784">
    <property type="entry name" value="HAD-like"/>
    <property type="match status" value="1"/>
</dbReference>
<dbReference type="NCBIfam" id="TIGR01509">
    <property type="entry name" value="HAD-SF-IA-v3"/>
    <property type="match status" value="1"/>
</dbReference>
<gene>
    <name evidence="1" type="ORF">V7S74_01405</name>
</gene>
<dbReference type="EMBL" id="JBEWZG010000001">
    <property type="protein sequence ID" value="MFL0205389.1"/>
    <property type="molecule type" value="Genomic_DNA"/>
</dbReference>
<dbReference type="Pfam" id="PF00702">
    <property type="entry name" value="Hydrolase"/>
    <property type="match status" value="1"/>
</dbReference>
<reference evidence="1 2" key="1">
    <citation type="submission" date="2024-07" db="EMBL/GenBank/DDBJ databases">
        <authorList>
            <person name="Pitt A."/>
            <person name="Hahn M.W."/>
        </authorList>
    </citation>
    <scope>NUCLEOTIDE SEQUENCE [LARGE SCALE GENOMIC DNA]</scope>
    <source>
        <strain evidence="1 2">2-AUSEE-184A6</strain>
    </source>
</reference>
<dbReference type="Gene3D" id="1.10.150.240">
    <property type="entry name" value="Putative phosphatase, domain 2"/>
    <property type="match status" value="1"/>
</dbReference>
<dbReference type="Proteomes" id="UP001623559">
    <property type="component" value="Unassembled WGS sequence"/>
</dbReference>
<dbReference type="SFLD" id="SFLDG01129">
    <property type="entry name" value="C1.5:_HAD__Beta-PGM__Phosphata"/>
    <property type="match status" value="1"/>
</dbReference>
<dbReference type="InterPro" id="IPR023214">
    <property type="entry name" value="HAD_sf"/>
</dbReference>
<proteinExistence type="predicted"/>
<dbReference type="PANTHER" id="PTHR43611:SF3">
    <property type="entry name" value="FLAVIN MONONUCLEOTIDE HYDROLASE 1, CHLOROPLATIC"/>
    <property type="match status" value="1"/>
</dbReference>
<comment type="caution">
    <text evidence="1">The sequence shown here is derived from an EMBL/GenBank/DDBJ whole genome shotgun (WGS) entry which is preliminary data.</text>
</comment>
<evidence type="ECO:0000313" key="2">
    <source>
        <dbReference type="Proteomes" id="UP001623559"/>
    </source>
</evidence>
<dbReference type="SFLD" id="SFLDS00003">
    <property type="entry name" value="Haloacid_Dehalogenase"/>
    <property type="match status" value="1"/>
</dbReference>
<sequence length="208" mass="23547">MKAIIFDLGNVLLPIDLELTYQAFSAFSTYDSMSIGQKIQQESLWVPYESGKQTDQEFREHIRFHLALNCTDAEFDEAFSALLLSYHAGVYEWILSLKSRFSLYLLSNTSSIHAKRFTQVGLGPSGESLFSLFDQVYFSFDMGLVKPNTAIYQQVLTEQNLQVQDVLFFDDNVANINSAKGLGIASYLIDPAKDFSQIQEILDSYVSQ</sequence>
<name>A0ABW8SWJ1_9BACT</name>
<dbReference type="InterPro" id="IPR036412">
    <property type="entry name" value="HAD-like_sf"/>
</dbReference>